<organism evidence="2 3">
    <name type="scientific">Vallitalea pronyensis</name>
    <dbReference type="NCBI Taxonomy" id="1348613"/>
    <lineage>
        <taxon>Bacteria</taxon>
        <taxon>Bacillati</taxon>
        <taxon>Bacillota</taxon>
        <taxon>Clostridia</taxon>
        <taxon>Lachnospirales</taxon>
        <taxon>Vallitaleaceae</taxon>
        <taxon>Vallitalea</taxon>
    </lineage>
</organism>
<keyword evidence="1" id="KW-0812">Transmembrane</keyword>
<protein>
    <submittedName>
        <fullName evidence="2">Uncharacterized protein</fullName>
    </submittedName>
</protein>
<gene>
    <name evidence="2" type="ORF">HZI73_05455</name>
</gene>
<feature type="transmembrane region" description="Helical" evidence="1">
    <location>
        <begin position="6"/>
        <end position="25"/>
    </location>
</feature>
<dbReference type="KEGG" id="vpy:HZI73_05455"/>
<evidence type="ECO:0000256" key="1">
    <source>
        <dbReference type="SAM" id="Phobius"/>
    </source>
</evidence>
<dbReference type="Proteomes" id="UP000683246">
    <property type="component" value="Chromosome"/>
</dbReference>
<keyword evidence="1" id="KW-0472">Membrane</keyword>
<evidence type="ECO:0000313" key="3">
    <source>
        <dbReference type="Proteomes" id="UP000683246"/>
    </source>
</evidence>
<dbReference type="RefSeq" id="WP_212697244.1">
    <property type="nucleotide sequence ID" value="NZ_CP058649.1"/>
</dbReference>
<evidence type="ECO:0000313" key="2">
    <source>
        <dbReference type="EMBL" id="QUI21773.1"/>
    </source>
</evidence>
<name>A0A8J8MIC8_9FIRM</name>
<proteinExistence type="predicted"/>
<keyword evidence="3" id="KW-1185">Reference proteome</keyword>
<dbReference type="AlphaFoldDB" id="A0A8J8MIC8"/>
<reference evidence="2" key="1">
    <citation type="submission" date="2020-07" db="EMBL/GenBank/DDBJ databases">
        <title>Vallitalea pronyensis genome.</title>
        <authorList>
            <person name="Postec A."/>
        </authorList>
    </citation>
    <scope>NUCLEOTIDE SEQUENCE</scope>
    <source>
        <strain evidence="2">FatNI3</strain>
    </source>
</reference>
<feature type="transmembrane region" description="Helical" evidence="1">
    <location>
        <begin position="140"/>
        <end position="158"/>
    </location>
</feature>
<keyword evidence="1" id="KW-1133">Transmembrane helix</keyword>
<accession>A0A8J8MIC8</accession>
<dbReference type="EMBL" id="CP058649">
    <property type="protein sequence ID" value="QUI21773.1"/>
    <property type="molecule type" value="Genomic_DNA"/>
</dbReference>
<sequence length="169" mass="20372">MKKNHIMRALFIVTLITFFIVDRWLKNSTGIKYTLDMMLYYDSEHVKEWLQLMGHKGQEIYRLLHKVDYLFIVAFAALQIQVLYERAQVNPLVIRKEILYLPVILRGIADIGENITIDYLLHTYPTIEKTFVNIAYTMTFLKWIFLILFLVEIIYFYYRKRFCIIKVES</sequence>